<feature type="domain" description="Ancillary SecYEG translocon subunit/Cell division coordinator CpoB TPR" evidence="10">
    <location>
        <begin position="12"/>
        <end position="211"/>
    </location>
</feature>
<dbReference type="Pfam" id="PF09976">
    <property type="entry name" value="TPR_21"/>
    <property type="match status" value="1"/>
</dbReference>
<comment type="similarity">
    <text evidence="7">Belongs to the YfgM family.</text>
</comment>
<dbReference type="InterPro" id="IPR018704">
    <property type="entry name" value="SecYEG/CpoB_TPR"/>
</dbReference>
<keyword evidence="4 9" id="KW-1133">Transmembrane helix</keyword>
<proteinExistence type="inferred from homology"/>
<evidence type="ECO:0000256" key="9">
    <source>
        <dbReference type="SAM" id="Phobius"/>
    </source>
</evidence>
<evidence type="ECO:0000259" key="10">
    <source>
        <dbReference type="Pfam" id="PF09976"/>
    </source>
</evidence>
<dbReference type="AlphaFoldDB" id="A0A3P1SRJ1"/>
<evidence type="ECO:0000256" key="8">
    <source>
        <dbReference type="ARBA" id="ARBA00024235"/>
    </source>
</evidence>
<dbReference type="Proteomes" id="UP000267535">
    <property type="component" value="Unassembled WGS sequence"/>
</dbReference>
<evidence type="ECO:0000256" key="5">
    <source>
        <dbReference type="ARBA" id="ARBA00023136"/>
    </source>
</evidence>
<keyword evidence="2" id="KW-1003">Cell membrane</keyword>
<keyword evidence="3 9" id="KW-0812">Transmembrane</keyword>
<dbReference type="Gene3D" id="1.25.40.10">
    <property type="entry name" value="Tetratricopeptide repeat domain"/>
    <property type="match status" value="1"/>
</dbReference>
<keyword evidence="6" id="KW-0143">Chaperone</keyword>
<dbReference type="SUPFAM" id="SSF48452">
    <property type="entry name" value="TPR-like"/>
    <property type="match status" value="1"/>
</dbReference>
<dbReference type="PIRSF" id="PIRSF006170">
    <property type="entry name" value="YfgM"/>
    <property type="match status" value="1"/>
</dbReference>
<reference evidence="11 12" key="1">
    <citation type="submission" date="2018-11" db="EMBL/GenBank/DDBJ databases">
        <title>The draft genome sequence of Amphritea balenae JAMM 1525T.</title>
        <authorList>
            <person name="Fang Z."/>
            <person name="Zhang Y."/>
            <person name="Han X."/>
        </authorList>
    </citation>
    <scope>NUCLEOTIDE SEQUENCE [LARGE SCALE GENOMIC DNA]</scope>
    <source>
        <strain evidence="11 12">JAMM 1525</strain>
    </source>
</reference>
<dbReference type="EMBL" id="RQXV01000004">
    <property type="protein sequence ID" value="RRC99796.1"/>
    <property type="molecule type" value="Genomic_DNA"/>
</dbReference>
<dbReference type="OrthoDB" id="9789675at2"/>
<gene>
    <name evidence="11" type="ORF">EHS89_09840</name>
</gene>
<name>A0A3P1SRJ1_9GAMM</name>
<keyword evidence="12" id="KW-1185">Reference proteome</keyword>
<feature type="transmembrane region" description="Helical" evidence="9">
    <location>
        <begin position="21"/>
        <end position="39"/>
    </location>
</feature>
<evidence type="ECO:0000256" key="2">
    <source>
        <dbReference type="ARBA" id="ARBA00022475"/>
    </source>
</evidence>
<dbReference type="PANTHER" id="PTHR38035:SF1">
    <property type="entry name" value="ANCILLARY SECYEG TRANSLOCON SUBUNIT"/>
    <property type="match status" value="1"/>
</dbReference>
<protein>
    <recommendedName>
        <fullName evidence="8">Ancillary SecYEG translocon subunit</fullName>
    </recommendedName>
</protein>
<dbReference type="InterPro" id="IPR011990">
    <property type="entry name" value="TPR-like_helical_dom_sf"/>
</dbReference>
<dbReference type="GO" id="GO:0044877">
    <property type="term" value="F:protein-containing complex binding"/>
    <property type="evidence" value="ECO:0007669"/>
    <property type="project" value="InterPro"/>
</dbReference>
<accession>A0A3P1SRJ1</accession>
<dbReference type="GO" id="GO:0005886">
    <property type="term" value="C:plasma membrane"/>
    <property type="evidence" value="ECO:0007669"/>
    <property type="project" value="UniProtKB-SubCell"/>
</dbReference>
<evidence type="ECO:0000256" key="1">
    <source>
        <dbReference type="ARBA" id="ARBA00004401"/>
    </source>
</evidence>
<evidence type="ECO:0000313" key="12">
    <source>
        <dbReference type="Proteomes" id="UP000267535"/>
    </source>
</evidence>
<keyword evidence="5 9" id="KW-0472">Membrane</keyword>
<dbReference type="RefSeq" id="WP_124925986.1">
    <property type="nucleotide sequence ID" value="NZ_BMOH01000006.1"/>
</dbReference>
<evidence type="ECO:0000256" key="4">
    <source>
        <dbReference type="ARBA" id="ARBA00022989"/>
    </source>
</evidence>
<evidence type="ECO:0000256" key="3">
    <source>
        <dbReference type="ARBA" id="ARBA00022692"/>
    </source>
</evidence>
<comment type="caution">
    <text evidence="11">The sequence shown here is derived from an EMBL/GenBank/DDBJ whole genome shotgun (WGS) entry which is preliminary data.</text>
</comment>
<dbReference type="PANTHER" id="PTHR38035">
    <property type="entry name" value="UPF0070 PROTEIN YFGM"/>
    <property type="match status" value="1"/>
</dbReference>
<comment type="subcellular location">
    <subcellularLocation>
        <location evidence="1">Cell membrane</location>
        <topology evidence="1">Single-pass type II membrane protein</topology>
    </subcellularLocation>
</comment>
<evidence type="ECO:0000313" key="11">
    <source>
        <dbReference type="EMBL" id="RRC99796.1"/>
    </source>
</evidence>
<organism evidence="11 12">
    <name type="scientific">Amphritea balenae</name>
    <dbReference type="NCBI Taxonomy" id="452629"/>
    <lineage>
        <taxon>Bacteria</taxon>
        <taxon>Pseudomonadati</taxon>
        <taxon>Pseudomonadota</taxon>
        <taxon>Gammaproteobacteria</taxon>
        <taxon>Oceanospirillales</taxon>
        <taxon>Oceanospirillaceae</taxon>
        <taxon>Amphritea</taxon>
    </lineage>
</organism>
<evidence type="ECO:0000256" key="6">
    <source>
        <dbReference type="ARBA" id="ARBA00023186"/>
    </source>
</evidence>
<dbReference type="InterPro" id="IPR026039">
    <property type="entry name" value="YfgM"/>
</dbReference>
<sequence length="215" mass="23142">MRTEEEQVEALKNWWKENGKSLLLGVALALAIVFGWKGWQNNQQVNAENAATLYTNLVQAVAIASTPTATDDQRATATHLAATLKTDYSDSAYAHFGALFSARLAVDGGDFDSAISELDWVLSQSSDSVMKTVASMRKARVLAATGQVDQAVTLLNGLSEAGFKVSIAELKGDLFMQQGDKEKALSAYQTAVDNAQQANRPLLNMKLENLAAEEG</sequence>
<evidence type="ECO:0000256" key="7">
    <source>
        <dbReference type="ARBA" id="ARBA00024197"/>
    </source>
</evidence>